<name>F7IRZ4_CALJA</name>
<keyword evidence="10" id="KW-0597">Phosphoprotein</keyword>
<comment type="subunit">
    <text evidence="19">Interacts with EPS8. Interacts with LASP1. Interacts with VASP. Interacts with ACTN. Interacts with SORBS2. Interacts with PFN1. Interacts with LPP. Interacts with SPIN90. Interacts with SRC. Interacts with EZR. Interacts with RAI14.</text>
</comment>
<dbReference type="GO" id="GO:0030027">
    <property type="term" value="C:lamellipodium"/>
    <property type="evidence" value="ECO:0007669"/>
    <property type="project" value="UniProtKB-SubCell"/>
</dbReference>
<gene>
    <name evidence="23" type="primary">PALLD</name>
</gene>
<dbReference type="CDD" id="cd05893">
    <property type="entry name" value="IgI_1_Palladin_C"/>
    <property type="match status" value="1"/>
</dbReference>
<keyword evidence="15" id="KW-0206">Cytoskeleton</keyword>
<feature type="domain" description="Ig-like" evidence="22">
    <location>
        <begin position="440"/>
        <end position="539"/>
    </location>
</feature>
<dbReference type="Pfam" id="PF07679">
    <property type="entry name" value="I-set"/>
    <property type="match status" value="5"/>
</dbReference>
<keyword evidence="12" id="KW-0965">Cell junction</keyword>
<dbReference type="GO" id="GO:0003779">
    <property type="term" value="F:actin binding"/>
    <property type="evidence" value="ECO:0007669"/>
    <property type="project" value="UniProtKB-KW"/>
</dbReference>
<keyword evidence="9" id="KW-0963">Cytoplasm</keyword>
<accession>F7IRZ4</accession>
<evidence type="ECO:0000256" key="21">
    <source>
        <dbReference type="SAM" id="MobiDB-lite"/>
    </source>
</evidence>
<dbReference type="PANTHER" id="PTHR47633">
    <property type="entry name" value="IMMUNOGLOBULIN"/>
    <property type="match status" value="1"/>
</dbReference>
<comment type="similarity">
    <text evidence="18">Belongs to the myotilin/palladin family.</text>
</comment>
<dbReference type="FunFam" id="2.60.40.10:FF:000399">
    <property type="entry name" value="myopalladin isoform X1"/>
    <property type="match status" value="1"/>
</dbReference>
<feature type="compositionally biased region" description="Low complexity" evidence="21">
    <location>
        <begin position="252"/>
        <end position="264"/>
    </location>
</feature>
<proteinExistence type="inferred from homology"/>
<feature type="region of interest" description="Disordered" evidence="21">
    <location>
        <begin position="1"/>
        <end position="22"/>
    </location>
</feature>
<protein>
    <recommendedName>
        <fullName evidence="20">Palladin</fullName>
    </recommendedName>
</protein>
<dbReference type="FunFam" id="2.60.40.10:FF:000256">
    <property type="entry name" value="myopalladin isoform X1"/>
    <property type="match status" value="1"/>
</dbReference>
<dbReference type="eggNOG" id="ENOG502QSRV">
    <property type="taxonomic scope" value="Eukaryota"/>
</dbReference>
<dbReference type="GO" id="GO:0030018">
    <property type="term" value="C:Z disc"/>
    <property type="evidence" value="ECO:0007669"/>
    <property type="project" value="UniProtKB-SubCell"/>
</dbReference>
<evidence type="ECO:0000256" key="7">
    <source>
        <dbReference type="ARBA" id="ARBA00004510"/>
    </source>
</evidence>
<dbReference type="GO" id="GO:0001725">
    <property type="term" value="C:stress fiber"/>
    <property type="evidence" value="ECO:0007669"/>
    <property type="project" value="UniProtKB-ARBA"/>
</dbReference>
<feature type="region of interest" description="Disordered" evidence="21">
    <location>
        <begin position="628"/>
        <end position="670"/>
    </location>
</feature>
<dbReference type="SMART" id="SM00409">
    <property type="entry name" value="IG"/>
    <property type="match status" value="5"/>
</dbReference>
<dbReference type="Gene3D" id="2.60.40.10">
    <property type="entry name" value="Immunoglobulins"/>
    <property type="match status" value="5"/>
</dbReference>
<dbReference type="GeneTree" id="ENSGT00940000153441"/>
<dbReference type="InterPro" id="IPR033017">
    <property type="entry name" value="Palladin_C"/>
</dbReference>
<evidence type="ECO:0000256" key="8">
    <source>
        <dbReference type="ARBA" id="ARBA00004624"/>
    </source>
</evidence>
<evidence type="ECO:0000256" key="12">
    <source>
        <dbReference type="ARBA" id="ARBA00022949"/>
    </source>
</evidence>
<reference evidence="23" key="2">
    <citation type="submission" date="2025-08" db="UniProtKB">
        <authorList>
            <consortium name="Ensembl"/>
        </authorList>
    </citation>
    <scope>IDENTIFICATION</scope>
</reference>
<keyword evidence="13" id="KW-1015">Disulfide bond</keyword>
<evidence type="ECO:0000256" key="2">
    <source>
        <dbReference type="ARBA" id="ARBA00004216"/>
    </source>
</evidence>
<dbReference type="GO" id="GO:0016477">
    <property type="term" value="P:cell migration"/>
    <property type="evidence" value="ECO:0007669"/>
    <property type="project" value="InterPro"/>
</dbReference>
<evidence type="ECO:0000256" key="17">
    <source>
        <dbReference type="ARBA" id="ARBA00023319"/>
    </source>
</evidence>
<dbReference type="CDD" id="cd05892">
    <property type="entry name" value="IgI_Myotilin_C"/>
    <property type="match status" value="1"/>
</dbReference>
<dbReference type="GO" id="GO:0051371">
    <property type="term" value="F:muscle alpha-actinin binding"/>
    <property type="evidence" value="ECO:0007669"/>
    <property type="project" value="UniProtKB-ARBA"/>
</dbReference>
<dbReference type="AlphaFoldDB" id="F7IRZ4"/>
<feature type="domain" description="Ig-like" evidence="22">
    <location>
        <begin position="928"/>
        <end position="1019"/>
    </location>
</feature>
<keyword evidence="11" id="KW-0677">Repeat</keyword>
<dbReference type="InterPro" id="IPR007110">
    <property type="entry name" value="Ig-like_dom"/>
</dbReference>
<feature type="compositionally biased region" description="Polar residues" evidence="21">
    <location>
        <begin position="1"/>
        <end position="16"/>
    </location>
</feature>
<dbReference type="InterPro" id="IPR036179">
    <property type="entry name" value="Ig-like_dom_sf"/>
</dbReference>
<keyword evidence="17" id="KW-0393">Immunoglobulin domain</keyword>
<feature type="domain" description="Ig-like" evidence="22">
    <location>
        <begin position="794"/>
        <end position="878"/>
    </location>
</feature>
<feature type="region of interest" description="Disordered" evidence="21">
    <location>
        <begin position="889"/>
        <end position="918"/>
    </location>
</feature>
<dbReference type="CDD" id="cd20972">
    <property type="entry name" value="IgI_2_Titin_Z1z2-like"/>
    <property type="match status" value="1"/>
</dbReference>
<reference evidence="23" key="3">
    <citation type="submission" date="2025-09" db="UniProtKB">
        <authorList>
            <consortium name="Ensembl"/>
        </authorList>
    </citation>
    <scope>IDENTIFICATION</scope>
</reference>
<dbReference type="FunFam" id="2.60.40.10:FF:001560">
    <property type="entry name" value="palladin isoform X1"/>
    <property type="match status" value="1"/>
</dbReference>
<evidence type="ECO:0000256" key="20">
    <source>
        <dbReference type="ARBA" id="ARBA00072991"/>
    </source>
</evidence>
<dbReference type="CDD" id="cd20990">
    <property type="entry name" value="IgI_2_Palladin_C"/>
    <property type="match status" value="1"/>
</dbReference>
<feature type="domain" description="Ig-like" evidence="22">
    <location>
        <begin position="271"/>
        <end position="360"/>
    </location>
</feature>
<dbReference type="InterPro" id="IPR003598">
    <property type="entry name" value="Ig_sub2"/>
</dbReference>
<dbReference type="FunFam" id="2.60.40.10:FF:000761">
    <property type="entry name" value="palladin isoform X2"/>
    <property type="match status" value="1"/>
</dbReference>
<dbReference type="GO" id="GO:0001726">
    <property type="term" value="C:ruffle"/>
    <property type="evidence" value="ECO:0007669"/>
    <property type="project" value="UniProtKB-SubCell"/>
</dbReference>
<evidence type="ECO:0000256" key="4">
    <source>
        <dbReference type="ARBA" id="ARBA00004246"/>
    </source>
</evidence>
<keyword evidence="16" id="KW-0966">Cell projection</keyword>
<evidence type="ECO:0000313" key="23">
    <source>
        <dbReference type="Ensembl" id="ENSCJAP00000008795.5"/>
    </source>
</evidence>
<dbReference type="PROSITE" id="PS50835">
    <property type="entry name" value="IG_LIKE"/>
    <property type="match status" value="5"/>
</dbReference>
<keyword evidence="14" id="KW-0009">Actin-binding</keyword>
<evidence type="ECO:0000256" key="9">
    <source>
        <dbReference type="ARBA" id="ARBA00022490"/>
    </source>
</evidence>
<keyword evidence="24" id="KW-1185">Reference proteome</keyword>
<evidence type="ECO:0000256" key="10">
    <source>
        <dbReference type="ARBA" id="ARBA00022553"/>
    </source>
</evidence>
<evidence type="ECO:0000256" key="11">
    <source>
        <dbReference type="ARBA" id="ARBA00022737"/>
    </source>
</evidence>
<evidence type="ECO:0000256" key="16">
    <source>
        <dbReference type="ARBA" id="ARBA00023273"/>
    </source>
</evidence>
<dbReference type="Bgee" id="ENSCJAG00000004780">
    <property type="expression patterns" value="Expressed in heart and 6 other cell types or tissues"/>
</dbReference>
<feature type="compositionally biased region" description="Polar residues" evidence="21">
    <location>
        <begin position="191"/>
        <end position="225"/>
    </location>
</feature>
<dbReference type="SMART" id="SM00408">
    <property type="entry name" value="IGc2"/>
    <property type="match status" value="5"/>
</dbReference>
<comment type="subcellular location">
    <subcellularLocation>
        <location evidence="4">Cell junction</location>
        <location evidence="4">Focal adhesion</location>
    </subcellularLocation>
    <subcellularLocation>
        <location evidence="6">Cell projection</location>
        <location evidence="6">Axon</location>
    </subcellularLocation>
    <subcellularLocation>
        <location evidence="8">Cell projection</location>
        <location evidence="8">Growth cone</location>
    </subcellularLocation>
    <subcellularLocation>
        <location evidence="7">Cell projection</location>
        <location evidence="7">Lamellipodium</location>
    </subcellularLocation>
    <subcellularLocation>
        <location evidence="1">Cell projection</location>
        <location evidence="1">Podosome</location>
    </subcellularLocation>
    <subcellularLocation>
        <location evidence="5">Cell projection</location>
        <location evidence="5">Ruffle</location>
    </subcellularLocation>
    <subcellularLocation>
        <location evidence="3">Cytoplasm</location>
        <location evidence="3">Cytoskeleton</location>
    </subcellularLocation>
    <subcellularLocation>
        <location evidence="2">Cytoplasm</location>
        <location evidence="2">Myofibril</location>
        <location evidence="2">Sarcomere</location>
        <location evidence="2">Z line</location>
    </subcellularLocation>
</comment>
<feature type="region of interest" description="Disordered" evidence="21">
    <location>
        <begin position="725"/>
        <end position="751"/>
    </location>
</feature>
<dbReference type="PANTHER" id="PTHR47633:SF10">
    <property type="entry name" value="PALLADIN, CYTOSKELETAL ASSOCIATED PROTEIN"/>
    <property type="match status" value="1"/>
</dbReference>
<evidence type="ECO:0000256" key="18">
    <source>
        <dbReference type="ARBA" id="ARBA00061540"/>
    </source>
</evidence>
<evidence type="ECO:0000256" key="15">
    <source>
        <dbReference type="ARBA" id="ARBA00023212"/>
    </source>
</evidence>
<evidence type="ECO:0000259" key="22">
    <source>
        <dbReference type="PROSITE" id="PS50835"/>
    </source>
</evidence>
<evidence type="ECO:0000256" key="1">
    <source>
        <dbReference type="ARBA" id="ARBA00004188"/>
    </source>
</evidence>
<evidence type="ECO:0000256" key="6">
    <source>
        <dbReference type="ARBA" id="ARBA00004489"/>
    </source>
</evidence>
<feature type="region of interest" description="Disordered" evidence="21">
    <location>
        <begin position="182"/>
        <end position="267"/>
    </location>
</feature>
<dbReference type="GO" id="GO:0030426">
    <property type="term" value="C:growth cone"/>
    <property type="evidence" value="ECO:0007669"/>
    <property type="project" value="UniProtKB-SubCell"/>
</dbReference>
<feature type="domain" description="Ig-like" evidence="22">
    <location>
        <begin position="1026"/>
        <end position="1117"/>
    </location>
</feature>
<organism evidence="23 24">
    <name type="scientific">Callithrix jacchus</name>
    <name type="common">White-tufted-ear marmoset</name>
    <name type="synonym">Simia Jacchus</name>
    <dbReference type="NCBI Taxonomy" id="9483"/>
    <lineage>
        <taxon>Eukaryota</taxon>
        <taxon>Metazoa</taxon>
        <taxon>Chordata</taxon>
        <taxon>Craniata</taxon>
        <taxon>Vertebrata</taxon>
        <taxon>Euteleostomi</taxon>
        <taxon>Mammalia</taxon>
        <taxon>Eutheria</taxon>
        <taxon>Euarchontoglires</taxon>
        <taxon>Primates</taxon>
        <taxon>Haplorrhini</taxon>
        <taxon>Platyrrhini</taxon>
        <taxon>Cebidae</taxon>
        <taxon>Callitrichinae</taxon>
        <taxon>Callithrix</taxon>
        <taxon>Callithrix</taxon>
    </lineage>
</organism>
<sequence length="1123" mass="123093">MSGKSSRQSFYDSLSDVQEESKNADIFPGLSAFLSQEEINKSLDLARRAIANSETEDFDSEKEISQIFNTSPASICENPSHKETRLGDHTSARPQDNRSTPAQPLAEQTKSISSPASKRKAAMSPLLTRPSYIRSLRKAEKRGAKTPNTNVKPKTAAQGKAGPQSQLCDKAANLIEELTTIFREATKPRNRSPNGESSSPDSGYLSPQNQPSALLNASASQSPTEEQGEMEGEVRSPGARHCYQASQDMAVPPSRSSHPQPRSPLHFPAAPRFIQKLRSQEVAEGSQVYLECRVTGNPTPRVRWFCEGKELHNTPDIQIHCEGGDLHTLIIAEAFEDDTGRYTCLATNPSGSDTTSAEVFIEGASSTDSDGESLAFKSKAGAMPQAQKKTTSVSLTIGSSSPKTGVTTAVIQPLSVPVQQVHSPTSYLCRPDGTTTPYFPPVFTKELQNTAVAEGQVVVLECRVRGALPLQVQWFRQGSEIQDSPDFRILQKKPRSTAEPEEICTLVIAETFPEDAGIFTCSARNDYGSATSTAQLVVTSANTENCSYESMGESNNDHFQHFPPPPPILETSSSELASKKPSEIQQVNNPELGLSRAALQMQFNSAERETNGVHSSHGVNGLINGKANSHKSLPTPAVLLSPTKEPPPLLAKPKLGFPKKASRTARIASDEEIQGTKDAVIQDLERKLRFKEDLLNNGQPRLTYEERIARRLLGADSATVFSIQEPEEETANQDTGSPHASVGSPLDGQKEYKVSSCEQRLISEIEYRLERSPVDESGDEVQYGDVPVENGTAPFFEMKLKHYKIFEGMPVTFTCRVAGNPKPKIYWFKDGKQISPKSDHYTIQRDLDGTCSLHTTASTLDDDGNYTVMAANPQGRISCTGRLMVQAVNQRGRSPRSPSGHPHVRRPRSRSRDSGDENEPIQERFFRPHFLQAPGDLTVQEGKLCRMDCKVSGLPTPDLSWQLDGKPIRPDSAHKMLVRENGVHSLIIEPVTSRDAGIYTCIATNRAGQNSFSLELVVAAKEAHKPPVFIEKLQNTGVADGYPVRLECRVLGVPPPQIFWKKENESLTHSTDRVSMHQDNHGYICLLIQGATKEDAGWYTVSAKNEAGIVSCTARLDVYISQH</sequence>
<evidence type="ECO:0000256" key="3">
    <source>
        <dbReference type="ARBA" id="ARBA00004245"/>
    </source>
</evidence>
<dbReference type="FunFam" id="2.60.40.10:FF:001108">
    <property type="entry name" value="palladin isoform X2"/>
    <property type="match status" value="1"/>
</dbReference>
<evidence type="ECO:0000313" key="24">
    <source>
        <dbReference type="Proteomes" id="UP000008225"/>
    </source>
</evidence>
<dbReference type="GO" id="GO:0004672">
    <property type="term" value="F:protein kinase activity"/>
    <property type="evidence" value="ECO:0007669"/>
    <property type="project" value="TreeGrafter"/>
</dbReference>
<evidence type="ECO:0000256" key="13">
    <source>
        <dbReference type="ARBA" id="ARBA00023157"/>
    </source>
</evidence>
<evidence type="ECO:0000256" key="5">
    <source>
        <dbReference type="ARBA" id="ARBA00004466"/>
    </source>
</evidence>
<dbReference type="GO" id="GO:0005925">
    <property type="term" value="C:focal adhesion"/>
    <property type="evidence" value="ECO:0007669"/>
    <property type="project" value="UniProtKB-SubCell"/>
</dbReference>
<feature type="region of interest" description="Disordered" evidence="21">
    <location>
        <begin position="53"/>
        <end position="167"/>
    </location>
</feature>
<dbReference type="InterPro" id="IPR013098">
    <property type="entry name" value="Ig_I-set"/>
</dbReference>
<evidence type="ECO:0000256" key="14">
    <source>
        <dbReference type="ARBA" id="ARBA00023203"/>
    </source>
</evidence>
<dbReference type="Proteomes" id="UP000008225">
    <property type="component" value="Chromosome 3"/>
</dbReference>
<feature type="compositionally biased region" description="Basic and acidic residues" evidence="21">
    <location>
        <begin position="79"/>
        <end position="91"/>
    </location>
</feature>
<dbReference type="GO" id="GO:0002102">
    <property type="term" value="C:podosome"/>
    <property type="evidence" value="ECO:0007669"/>
    <property type="project" value="UniProtKB-SubCell"/>
</dbReference>
<dbReference type="SUPFAM" id="SSF48726">
    <property type="entry name" value="Immunoglobulin"/>
    <property type="match status" value="5"/>
</dbReference>
<reference evidence="23" key="1">
    <citation type="submission" date="2009-03" db="EMBL/GenBank/DDBJ databases">
        <authorList>
            <person name="Warren W."/>
            <person name="Ye L."/>
            <person name="Minx P."/>
            <person name="Worley K."/>
            <person name="Gibbs R."/>
            <person name="Wilson R.K."/>
        </authorList>
    </citation>
    <scope>NUCLEOTIDE SEQUENCE [LARGE SCALE GENOMIC DNA]</scope>
</reference>
<dbReference type="InterPro" id="IPR003599">
    <property type="entry name" value="Ig_sub"/>
</dbReference>
<dbReference type="Ensembl" id="ENSCJAT00000009297.5">
    <property type="protein sequence ID" value="ENSCJAP00000008795.5"/>
    <property type="gene ID" value="ENSCJAG00000004780.5"/>
</dbReference>
<dbReference type="InterPro" id="IPR013783">
    <property type="entry name" value="Ig-like_fold"/>
</dbReference>
<evidence type="ECO:0000256" key="19">
    <source>
        <dbReference type="ARBA" id="ARBA00065150"/>
    </source>
</evidence>
<feature type="compositionally biased region" description="Polar residues" evidence="21">
    <location>
        <begin position="92"/>
        <end position="116"/>
    </location>
</feature>
<dbReference type="GO" id="GO:0030036">
    <property type="term" value="P:actin cytoskeleton organization"/>
    <property type="evidence" value="ECO:0007669"/>
    <property type="project" value="InterPro"/>
</dbReference>
<feature type="compositionally biased region" description="Low complexity" evidence="21">
    <location>
        <begin position="891"/>
        <end position="901"/>
    </location>
</feature>